<comment type="caution">
    <text evidence="3">The sequence shown here is derived from an EMBL/GenBank/DDBJ whole genome shotgun (WGS) entry which is preliminary data.</text>
</comment>
<sequence length="188" mass="19978">MAIANSLWRSQGTAAAADIGNRGPDQREDLGASVTQLMYDSSAQSRPRHRAPSSRPPMSPIVIVVAVVGVCLIAILGFVLAGASAGTSAASPPPTADAEEACRAAIRSSWERGDQEIKARYAREEPGTVYHTALEDVNIWSSQVTDSAVVVAGDAEWTLRNTVYYNTETTKYTCTATMTDGQITTQVS</sequence>
<evidence type="ECO:0000256" key="1">
    <source>
        <dbReference type="SAM" id="MobiDB-lite"/>
    </source>
</evidence>
<dbReference type="AlphaFoldDB" id="A0A919K0T9"/>
<reference evidence="3" key="1">
    <citation type="submission" date="2021-01" db="EMBL/GenBank/DDBJ databases">
        <title>Whole genome shotgun sequence of Actinoplanes rishiriensis NBRC 108556.</title>
        <authorList>
            <person name="Komaki H."/>
            <person name="Tamura T."/>
        </authorList>
    </citation>
    <scope>NUCLEOTIDE SEQUENCE</scope>
    <source>
        <strain evidence="3">NBRC 108556</strain>
    </source>
</reference>
<feature type="region of interest" description="Disordered" evidence="1">
    <location>
        <begin position="1"/>
        <end position="28"/>
    </location>
</feature>
<dbReference type="Proteomes" id="UP000636960">
    <property type="component" value="Unassembled WGS sequence"/>
</dbReference>
<feature type="transmembrane region" description="Helical" evidence="2">
    <location>
        <begin position="58"/>
        <end position="83"/>
    </location>
</feature>
<proteinExistence type="predicted"/>
<keyword evidence="2" id="KW-0472">Membrane</keyword>
<gene>
    <name evidence="3" type="ORF">Ari01nite_20060</name>
</gene>
<accession>A0A919K0T9</accession>
<keyword evidence="2" id="KW-1133">Transmembrane helix</keyword>
<evidence type="ECO:0000313" key="4">
    <source>
        <dbReference type="Proteomes" id="UP000636960"/>
    </source>
</evidence>
<evidence type="ECO:0000313" key="3">
    <source>
        <dbReference type="EMBL" id="GIE94541.1"/>
    </source>
</evidence>
<evidence type="ECO:0000256" key="2">
    <source>
        <dbReference type="SAM" id="Phobius"/>
    </source>
</evidence>
<keyword evidence="2" id="KW-0812">Transmembrane</keyword>
<protein>
    <submittedName>
        <fullName evidence="3">Uncharacterized protein</fullName>
    </submittedName>
</protein>
<organism evidence="3 4">
    <name type="scientific">Paractinoplanes rishiriensis</name>
    <dbReference type="NCBI Taxonomy" id="1050105"/>
    <lineage>
        <taxon>Bacteria</taxon>
        <taxon>Bacillati</taxon>
        <taxon>Actinomycetota</taxon>
        <taxon>Actinomycetes</taxon>
        <taxon>Micromonosporales</taxon>
        <taxon>Micromonosporaceae</taxon>
        <taxon>Paractinoplanes</taxon>
    </lineage>
</organism>
<dbReference type="EMBL" id="BOMV01000013">
    <property type="protein sequence ID" value="GIE94541.1"/>
    <property type="molecule type" value="Genomic_DNA"/>
</dbReference>
<name>A0A919K0T9_9ACTN</name>
<keyword evidence="4" id="KW-1185">Reference proteome</keyword>